<dbReference type="GO" id="GO:0016491">
    <property type="term" value="F:oxidoreductase activity"/>
    <property type="evidence" value="ECO:0007669"/>
    <property type="project" value="UniProtKB-KW"/>
</dbReference>
<dbReference type="PANTHER" id="PTHR45444:SF3">
    <property type="entry name" value="XANTHINE DEHYDROGENASE"/>
    <property type="match status" value="1"/>
</dbReference>
<evidence type="ECO:0000256" key="5">
    <source>
        <dbReference type="ARBA" id="ARBA00022630"/>
    </source>
</evidence>
<dbReference type="Gene3D" id="3.30.365.10">
    <property type="entry name" value="Aldehyde oxidase/xanthine dehydrogenase, molybdopterin binding domain"/>
    <property type="match status" value="3"/>
</dbReference>
<evidence type="ECO:0000256" key="3">
    <source>
        <dbReference type="ARBA" id="ARBA00006849"/>
    </source>
</evidence>
<reference evidence="15 16" key="1">
    <citation type="journal article" date="2018" name="Cell">
        <title>The Chara Genome: Secondary Complexity and Implications for Plant Terrestrialization.</title>
        <authorList>
            <person name="Nishiyama T."/>
            <person name="Sakayama H."/>
            <person name="Vries J.D."/>
            <person name="Buschmann H."/>
            <person name="Saint-Marcoux D."/>
            <person name="Ullrich K.K."/>
            <person name="Haas F.B."/>
            <person name="Vanderstraeten L."/>
            <person name="Becker D."/>
            <person name="Lang D."/>
            <person name="Vosolsobe S."/>
            <person name="Rombauts S."/>
            <person name="Wilhelmsson P.K.I."/>
            <person name="Janitza P."/>
            <person name="Kern R."/>
            <person name="Heyl A."/>
            <person name="Rumpler F."/>
            <person name="Villalobos L.I.A.C."/>
            <person name="Clay J.M."/>
            <person name="Skokan R."/>
            <person name="Toyoda A."/>
            <person name="Suzuki Y."/>
            <person name="Kagoshima H."/>
            <person name="Schijlen E."/>
            <person name="Tajeshwar N."/>
            <person name="Catarino B."/>
            <person name="Hetherington A.J."/>
            <person name="Saltykova A."/>
            <person name="Bonnot C."/>
            <person name="Breuninger H."/>
            <person name="Symeonidi A."/>
            <person name="Radhakrishnan G.V."/>
            <person name="Van Nieuwerburgh F."/>
            <person name="Deforce D."/>
            <person name="Chang C."/>
            <person name="Karol K.G."/>
            <person name="Hedrich R."/>
            <person name="Ulvskov P."/>
            <person name="Glockner G."/>
            <person name="Delwiche C.F."/>
            <person name="Petrasek J."/>
            <person name="Van de Peer Y."/>
            <person name="Friml J."/>
            <person name="Beilby M."/>
            <person name="Dolan L."/>
            <person name="Kohara Y."/>
            <person name="Sugano S."/>
            <person name="Fujiyama A."/>
            <person name="Delaux P.-M."/>
            <person name="Quint M."/>
            <person name="TheiBen G."/>
            <person name="Hagemann M."/>
            <person name="Harholt J."/>
            <person name="Dunand C."/>
            <person name="Zachgo S."/>
            <person name="Langdale J."/>
            <person name="Maumus F."/>
            <person name="Straeten D.V.D."/>
            <person name="Gould S.B."/>
            <person name="Rensing S.A."/>
        </authorList>
    </citation>
    <scope>NUCLEOTIDE SEQUENCE [LARGE SCALE GENOMIC DNA]</scope>
    <source>
        <strain evidence="15 16">S276</strain>
    </source>
</reference>
<evidence type="ECO:0000256" key="7">
    <source>
        <dbReference type="ARBA" id="ARBA00022723"/>
    </source>
</evidence>
<dbReference type="FunFam" id="3.30.365.10:FF:000003">
    <property type="entry name" value="Aldehyde oxidase 1"/>
    <property type="match status" value="1"/>
</dbReference>
<dbReference type="GO" id="GO:0051537">
    <property type="term" value="F:2 iron, 2 sulfur cluster binding"/>
    <property type="evidence" value="ECO:0007669"/>
    <property type="project" value="UniProtKB-KW"/>
</dbReference>
<dbReference type="InterPro" id="IPR016208">
    <property type="entry name" value="Ald_Oxase/xanthine_DH-like"/>
</dbReference>
<dbReference type="SUPFAM" id="SSF56003">
    <property type="entry name" value="Molybdenum cofactor-binding domain"/>
    <property type="match status" value="1"/>
</dbReference>
<evidence type="ECO:0000256" key="1">
    <source>
        <dbReference type="ARBA" id="ARBA00001924"/>
    </source>
</evidence>
<organism evidence="15 16">
    <name type="scientific">Chara braunii</name>
    <name type="common">Braun's stonewort</name>
    <dbReference type="NCBI Taxonomy" id="69332"/>
    <lineage>
        <taxon>Eukaryota</taxon>
        <taxon>Viridiplantae</taxon>
        <taxon>Streptophyta</taxon>
        <taxon>Charophyceae</taxon>
        <taxon>Charales</taxon>
        <taxon>Characeae</taxon>
        <taxon>Chara</taxon>
    </lineage>
</organism>
<proteinExistence type="inferred from homology"/>
<protein>
    <submittedName>
        <fullName evidence="15">Uncharacterized protein</fullName>
    </submittedName>
</protein>
<evidence type="ECO:0000256" key="12">
    <source>
        <dbReference type="ARBA" id="ARBA00034078"/>
    </source>
</evidence>
<comment type="cofactor">
    <cofactor evidence="2">
        <name>FAD</name>
        <dbReference type="ChEBI" id="CHEBI:57692"/>
    </cofactor>
</comment>
<keyword evidence="5" id="KW-0285">Flavoprotein</keyword>
<comment type="cofactor">
    <cofactor evidence="12">
        <name>[2Fe-2S] cluster</name>
        <dbReference type="ChEBI" id="CHEBI:190135"/>
    </cofactor>
</comment>
<evidence type="ECO:0000259" key="14">
    <source>
        <dbReference type="Pfam" id="PF20256"/>
    </source>
</evidence>
<dbReference type="InterPro" id="IPR046867">
    <property type="entry name" value="AldOxase/xan_DH_MoCoBD2"/>
</dbReference>
<keyword evidence="9" id="KW-0560">Oxidoreductase</keyword>
<evidence type="ECO:0000256" key="8">
    <source>
        <dbReference type="ARBA" id="ARBA00022827"/>
    </source>
</evidence>
<name>A0A388LDW7_CHABU</name>
<dbReference type="Pfam" id="PF02738">
    <property type="entry name" value="MoCoBD_1"/>
    <property type="match status" value="1"/>
</dbReference>
<evidence type="ECO:0000256" key="6">
    <source>
        <dbReference type="ARBA" id="ARBA00022714"/>
    </source>
</evidence>
<accession>A0A388LDW7</accession>
<dbReference type="OMA" id="FMEPRSV"/>
<evidence type="ECO:0000256" key="10">
    <source>
        <dbReference type="ARBA" id="ARBA00023004"/>
    </source>
</evidence>
<dbReference type="Gramene" id="GBG80495">
    <property type="protein sequence ID" value="GBG80495"/>
    <property type="gene ID" value="CBR_g30957"/>
</dbReference>
<feature type="domain" description="Aldehyde oxidase/xanthine dehydrogenase second molybdopterin binding" evidence="14">
    <location>
        <begin position="239"/>
        <end position="511"/>
    </location>
</feature>
<comment type="similarity">
    <text evidence="3">Belongs to the xanthine dehydrogenase family.</text>
</comment>
<keyword evidence="10" id="KW-0408">Iron</keyword>
<dbReference type="FunFam" id="3.30.365.10:FF:000004">
    <property type="entry name" value="Xanthine dehydrogenase oxidase"/>
    <property type="match status" value="1"/>
</dbReference>
<keyword evidence="6" id="KW-0001">2Fe-2S</keyword>
<evidence type="ECO:0000256" key="11">
    <source>
        <dbReference type="ARBA" id="ARBA00023014"/>
    </source>
</evidence>
<dbReference type="EMBL" id="BFEA01000348">
    <property type="protein sequence ID" value="GBG80495.1"/>
    <property type="molecule type" value="Genomic_DNA"/>
</dbReference>
<gene>
    <name evidence="15" type="ORF">CBR_g30957</name>
</gene>
<sequence length="600" mass="65445">MWETVPRVKGGTNQYLSQELCPVAQREAVDSWKMKSQPKHGIPGPKSKSTRWSATAVDQMHISGSLQVSRRLPCKWDTRESWDCAASRPLIFRSSGPSTQGDWEAGQGEATLDRVGFTKEGKLLALDLELYCNGGNSMDLSRGVMERAVLHSDNVYVIPNISVKGNVCVTNQPSNTAFRGFGGPQGMLVAEMWMDHIAATLGKPTEEIRALNLQSEGYELHYGQKLTRFHVPKMWNELKDTRGLDAAQREVDEYNSKNKWRKRGLAMVPTKYGISFGVKFLNQAGALVHIYTDGTVLVTHGGVEMGQGLHTKVAQVAATCLGVPLSSVFISETSTDKVPNASPTAASASSDLYGGAVMDACQQLNARMQPVKNRFPPGTSLGVIADACHKERIDLSAHGFYVTPGIDFDWSVGRGSPYAYFTSGVAIAEVEIDALTGDFHVIRVDIFMDIGKPLNPAIDIGQIEGAFVQGMGWATIEELKWGDIEHPWIRPGHLFTQGPGAYKIPTVNDIPIDFRVTLLKEAPNPRGILSSKAVGEPPLFLSASVFFAVKDAIAAARRERGLKGWFALDSPATPERIRMACADEFTAPFAGPDLRPKISV</sequence>
<comment type="cofactor">
    <cofactor evidence="1">
        <name>Mo-molybdopterin</name>
        <dbReference type="ChEBI" id="CHEBI:71302"/>
    </cofactor>
</comment>
<dbReference type="STRING" id="69332.A0A388LDW7"/>
<dbReference type="PANTHER" id="PTHR45444">
    <property type="entry name" value="XANTHINE DEHYDROGENASE"/>
    <property type="match status" value="1"/>
</dbReference>
<evidence type="ECO:0000256" key="2">
    <source>
        <dbReference type="ARBA" id="ARBA00001974"/>
    </source>
</evidence>
<evidence type="ECO:0000259" key="13">
    <source>
        <dbReference type="Pfam" id="PF02738"/>
    </source>
</evidence>
<dbReference type="AlphaFoldDB" id="A0A388LDW7"/>
<feature type="domain" description="Aldehyde oxidase/xanthine dehydrogenase first molybdopterin binding" evidence="13">
    <location>
        <begin position="114"/>
        <end position="213"/>
    </location>
</feature>
<comment type="caution">
    <text evidence="15">The sequence shown here is derived from an EMBL/GenBank/DDBJ whole genome shotgun (WGS) entry which is preliminary data.</text>
</comment>
<keyword evidence="11" id="KW-0411">Iron-sulfur</keyword>
<keyword evidence="8" id="KW-0274">FAD</keyword>
<keyword evidence="16" id="KW-1185">Reference proteome</keyword>
<evidence type="ECO:0000313" key="15">
    <source>
        <dbReference type="EMBL" id="GBG80495.1"/>
    </source>
</evidence>
<dbReference type="Proteomes" id="UP000265515">
    <property type="component" value="Unassembled WGS sequence"/>
</dbReference>
<dbReference type="InterPro" id="IPR037165">
    <property type="entry name" value="AldOxase/xan_DH_Mopterin-bd_sf"/>
</dbReference>
<keyword evidence="7" id="KW-0479">Metal-binding</keyword>
<dbReference type="Pfam" id="PF20256">
    <property type="entry name" value="MoCoBD_2"/>
    <property type="match status" value="1"/>
</dbReference>
<keyword evidence="4" id="KW-0500">Molybdenum</keyword>
<dbReference type="GO" id="GO:0005506">
    <property type="term" value="F:iron ion binding"/>
    <property type="evidence" value="ECO:0007669"/>
    <property type="project" value="InterPro"/>
</dbReference>
<evidence type="ECO:0000313" key="16">
    <source>
        <dbReference type="Proteomes" id="UP000265515"/>
    </source>
</evidence>
<evidence type="ECO:0000256" key="9">
    <source>
        <dbReference type="ARBA" id="ARBA00023002"/>
    </source>
</evidence>
<dbReference type="InterPro" id="IPR008274">
    <property type="entry name" value="AldOxase/xan_DH_MoCoBD1"/>
</dbReference>
<evidence type="ECO:0000256" key="4">
    <source>
        <dbReference type="ARBA" id="ARBA00022505"/>
    </source>
</evidence>
<dbReference type="OrthoDB" id="8300278at2759"/>